<evidence type="ECO:0000313" key="1">
    <source>
        <dbReference type="EMBL" id="ELQ75343.1"/>
    </source>
</evidence>
<dbReference type="EMBL" id="JH993971">
    <property type="protein sequence ID" value="ELQ75343.1"/>
    <property type="molecule type" value="Genomic_DNA"/>
</dbReference>
<gene>
    <name evidence="1" type="ORF">THOM_1729</name>
</gene>
<evidence type="ECO:0000313" key="2">
    <source>
        <dbReference type="Proteomes" id="UP000011185"/>
    </source>
</evidence>
<keyword evidence="2" id="KW-1185">Reference proteome</keyword>
<dbReference type="Proteomes" id="UP000011185">
    <property type="component" value="Unassembled WGS sequence"/>
</dbReference>
<dbReference type="HOGENOM" id="CLU_3377387_0_0_1"/>
<organism evidence="1 2">
    <name type="scientific">Trachipleistophora hominis</name>
    <name type="common">Microsporidian parasite</name>
    <dbReference type="NCBI Taxonomy" id="72359"/>
    <lineage>
        <taxon>Eukaryota</taxon>
        <taxon>Fungi</taxon>
        <taxon>Fungi incertae sedis</taxon>
        <taxon>Microsporidia</taxon>
        <taxon>Pleistophoridae</taxon>
        <taxon>Trachipleistophora</taxon>
    </lineage>
</organism>
<name>L7JV36_TRAHO</name>
<dbReference type="AlphaFoldDB" id="L7JV36"/>
<sequence length="34" mass="4017">MELGRQLLEGKPLDNLSSYYVKFEDLHVYKETTV</sequence>
<dbReference type="VEuPathDB" id="MicrosporidiaDB:THOM_1729"/>
<reference evidence="1 2" key="1">
    <citation type="journal article" date="2012" name="PLoS Pathog.">
        <title>The genome of the obligate intracellular parasite Trachipleistophora hominis: new insights into microsporidian genome dynamics and reductive evolution.</title>
        <authorList>
            <person name="Heinz E."/>
            <person name="Williams T.A."/>
            <person name="Nakjang S."/>
            <person name="Noel C.J."/>
            <person name="Swan D.C."/>
            <person name="Goldberg A.V."/>
            <person name="Harris S.R."/>
            <person name="Weinmaier T."/>
            <person name="Markert S."/>
            <person name="Becher D."/>
            <person name="Bernhardt J."/>
            <person name="Dagan T."/>
            <person name="Hacker C."/>
            <person name="Lucocq J.M."/>
            <person name="Schweder T."/>
            <person name="Rattei T."/>
            <person name="Hall N."/>
            <person name="Hirt R.P."/>
            <person name="Embley T.M."/>
        </authorList>
    </citation>
    <scope>NUCLEOTIDE SEQUENCE [LARGE SCALE GENOMIC DNA]</scope>
</reference>
<protein>
    <submittedName>
        <fullName evidence="1">Uncharacterized protein</fullName>
    </submittedName>
</protein>
<accession>L7JV36</accession>
<dbReference type="InParanoid" id="L7JV36"/>
<proteinExistence type="predicted"/>